<feature type="domain" description="CBM6" evidence="1">
    <location>
        <begin position="770"/>
        <end position="906"/>
    </location>
</feature>
<dbReference type="GO" id="GO:0005975">
    <property type="term" value="P:carbohydrate metabolic process"/>
    <property type="evidence" value="ECO:0007669"/>
    <property type="project" value="InterPro"/>
</dbReference>
<dbReference type="Gene3D" id="2.60.420.10">
    <property type="entry name" value="Maltose phosphorylase, domain 3"/>
    <property type="match status" value="1"/>
</dbReference>
<evidence type="ECO:0000313" key="3">
    <source>
        <dbReference type="Proteomes" id="UP000198510"/>
    </source>
</evidence>
<evidence type="ECO:0000259" key="1">
    <source>
        <dbReference type="PROSITE" id="PS51175"/>
    </source>
</evidence>
<dbReference type="EMBL" id="FNFO01000001">
    <property type="protein sequence ID" value="SDJ83643.1"/>
    <property type="molecule type" value="Genomic_DNA"/>
</dbReference>
<name>A0A1G8WZE5_9BACT</name>
<dbReference type="InterPro" id="IPR005084">
    <property type="entry name" value="CBM6"/>
</dbReference>
<dbReference type="InterPro" id="IPR035396">
    <property type="entry name" value="Bac_rhamnosid6H"/>
</dbReference>
<dbReference type="SUPFAM" id="SSF48208">
    <property type="entry name" value="Six-hairpin glycosidases"/>
    <property type="match status" value="1"/>
</dbReference>
<sequence length="909" mass="102160">MKPGPTRFPLMIIFRKAVGFFSFILLLVSCQTQSPPRQPQGPLWQSDVFSVFPDRVVQGPYVARVLSPTELSSNYQSPANAFVSPQIQFKFSLNGKDNEMKPGQDHQFHCVSQNGVCQPPLIRFGEQYVDTSDIPPGTYLRPNTELHLRLDLRHVLRSFEEKGFFETYDGEKLYKEDFKGVFVAGSTAPLVWDFDNLTAFPELELHDPDGDGIYDVTLTMNAPQDQKTTASHWSLSKDISAFPRYYGNYPLVEALYNLSLEEMLTDIEADGTFRTGAEWAGVWTRDISYSILLSMALLQPKVARTSLMRKVKEGRIIQDTGTGGAYPVSTDRIVWAVAAWEIYVVTGDEDWLREAYPIIRKSIDEDVRNAYDPATGLVRGESSFLDWREQTYPAWMQPADIYESLNLGTNAVHYRANLILAEMATRLGNTAEAEHYRQVAGKIREGLDRYLWQEERGYYGQFLYGRHYKLLSPRAEALGEALCVLFEVADADRQQTLVARTPVTNFGIPCIYPQIPHIPPYHNNGIWPFVQAYWSLAAAKAGNETALTQSLNAIYRPAALFLTNKENFVASTGDFAGTQINSSRMLWSLSGNLSMVYRIFFGMHFESERLVLAPFVPERFAGTHTLENFAYRNAVLTLTVEGYGNRIEAITLDEEALEQPVLPATLEGKHTVKIVLSNQSVGGEVHHVPDRDSPAAPVVELKNGELHWDAQPGVTEYWVLKNGQEVARTEKPFFALPEETDVAEYQVLAVDGEGVASFGSEPVVLPRHVQRYEAEQAAVPASHPYKGFSGSGFVEISQQTHTDLVFEVTVPEDGRYALDFRYANGNGPINTDNRCAIRTLRNGDDFLGTVVLPQRGADEWSEWGFTNAIPAELPKGTHQLHLRFEPHNANMHGEVNQAMIDFLRVTRLP</sequence>
<proteinExistence type="predicted"/>
<gene>
    <name evidence="2" type="ORF">SAMN05421823_101223</name>
</gene>
<dbReference type="PROSITE" id="PS51257">
    <property type="entry name" value="PROKAR_LIPOPROTEIN"/>
    <property type="match status" value="1"/>
</dbReference>
<protein>
    <submittedName>
        <fullName evidence="2">Alpha-L-rhamnosidase</fullName>
    </submittedName>
</protein>
<dbReference type="PROSITE" id="PS51175">
    <property type="entry name" value="CBM6"/>
    <property type="match status" value="1"/>
</dbReference>
<dbReference type="GO" id="GO:0030246">
    <property type="term" value="F:carbohydrate binding"/>
    <property type="evidence" value="ECO:0007669"/>
    <property type="project" value="InterPro"/>
</dbReference>
<reference evidence="2 3" key="1">
    <citation type="submission" date="2016-10" db="EMBL/GenBank/DDBJ databases">
        <authorList>
            <person name="de Groot N.N."/>
        </authorList>
    </citation>
    <scope>NUCLEOTIDE SEQUENCE [LARGE SCALE GENOMIC DNA]</scope>
    <source>
        <strain evidence="2 3">DSM 25186</strain>
    </source>
</reference>
<evidence type="ECO:0000313" key="2">
    <source>
        <dbReference type="EMBL" id="SDJ83643.1"/>
    </source>
</evidence>
<dbReference type="Proteomes" id="UP000198510">
    <property type="component" value="Unassembled WGS sequence"/>
</dbReference>
<accession>A0A1G8WZE5</accession>
<dbReference type="Pfam" id="PF17389">
    <property type="entry name" value="Bac_rhamnosid6H"/>
    <property type="match status" value="1"/>
</dbReference>
<keyword evidence="3" id="KW-1185">Reference proteome</keyword>
<dbReference type="InterPro" id="IPR008979">
    <property type="entry name" value="Galactose-bd-like_sf"/>
</dbReference>
<organism evidence="2 3">
    <name type="scientific">Catalinimonas alkaloidigena</name>
    <dbReference type="NCBI Taxonomy" id="1075417"/>
    <lineage>
        <taxon>Bacteria</taxon>
        <taxon>Pseudomonadati</taxon>
        <taxon>Bacteroidota</taxon>
        <taxon>Cytophagia</taxon>
        <taxon>Cytophagales</taxon>
        <taxon>Catalimonadaceae</taxon>
        <taxon>Catalinimonas</taxon>
    </lineage>
</organism>
<dbReference type="AlphaFoldDB" id="A0A1G8WZE5"/>
<dbReference type="STRING" id="1075417.SAMN05421823_101223"/>
<dbReference type="Gene3D" id="1.50.10.10">
    <property type="match status" value="1"/>
</dbReference>
<dbReference type="SUPFAM" id="SSF49785">
    <property type="entry name" value="Galactose-binding domain-like"/>
    <property type="match status" value="1"/>
</dbReference>
<dbReference type="InterPro" id="IPR012341">
    <property type="entry name" value="6hp_glycosidase-like_sf"/>
</dbReference>
<dbReference type="InterPro" id="IPR008928">
    <property type="entry name" value="6-hairpin_glycosidase_sf"/>
</dbReference>
<dbReference type="Gene3D" id="2.60.120.260">
    <property type="entry name" value="Galactose-binding domain-like"/>
    <property type="match status" value="1"/>
</dbReference>